<comment type="caution">
    <text evidence="14">The sequence shown here is derived from an EMBL/GenBank/DDBJ whole genome shotgun (WGS) entry which is preliminary data.</text>
</comment>
<dbReference type="FunFam" id="3.40.30.10:FF:000007">
    <property type="entry name" value="Thioredoxin-dependent thiol peroxidase"/>
    <property type="match status" value="1"/>
</dbReference>
<dbReference type="GO" id="GO:0045454">
    <property type="term" value="P:cell redox homeostasis"/>
    <property type="evidence" value="ECO:0007669"/>
    <property type="project" value="TreeGrafter"/>
</dbReference>
<proteinExistence type="inferred from homology"/>
<evidence type="ECO:0000256" key="6">
    <source>
        <dbReference type="ARBA" id="ARBA00023002"/>
    </source>
</evidence>
<evidence type="ECO:0000256" key="8">
    <source>
        <dbReference type="ARBA" id="ARBA00023284"/>
    </source>
</evidence>
<gene>
    <name evidence="14" type="ORF">DI628_08500</name>
</gene>
<dbReference type="InterPro" id="IPR013766">
    <property type="entry name" value="Thioredoxin_domain"/>
</dbReference>
<reference evidence="14 15" key="1">
    <citation type="journal article" date="2017" name="Nat. Commun.">
        <title>In situ click chemistry generation of cyclooxygenase-2 inhibitors.</title>
        <authorList>
            <person name="Bhardwaj A."/>
            <person name="Kaur J."/>
            <person name="Wuest M."/>
            <person name="Wuest F."/>
        </authorList>
    </citation>
    <scope>NUCLEOTIDE SEQUENCE [LARGE SCALE GENOMIC DNA]</scope>
    <source>
        <strain evidence="14">S2_018_000_R2_106</strain>
    </source>
</reference>
<evidence type="ECO:0000313" key="15">
    <source>
        <dbReference type="Proteomes" id="UP000320948"/>
    </source>
</evidence>
<dbReference type="PROSITE" id="PS51352">
    <property type="entry name" value="THIOREDOXIN_2"/>
    <property type="match status" value="1"/>
</dbReference>
<dbReference type="Proteomes" id="UP000320948">
    <property type="component" value="Unassembled WGS sequence"/>
</dbReference>
<dbReference type="InterPro" id="IPR036249">
    <property type="entry name" value="Thioredoxin-like_sf"/>
</dbReference>
<comment type="function">
    <text evidence="1">Thiol-specific peroxidase that catalyzes the reduction of hydrogen peroxide and organic hydroperoxides to water and alcohols, respectively. Plays a role in cell protection against oxidative stress by detoxifying peroxides and as sensor of hydrogen peroxide-mediated signaling events.</text>
</comment>
<comment type="catalytic activity">
    <reaction evidence="12">
        <text>a hydroperoxide + [thioredoxin]-dithiol = an alcohol + [thioredoxin]-disulfide + H2O</text>
        <dbReference type="Rhea" id="RHEA:62620"/>
        <dbReference type="Rhea" id="RHEA-COMP:10698"/>
        <dbReference type="Rhea" id="RHEA-COMP:10700"/>
        <dbReference type="ChEBI" id="CHEBI:15377"/>
        <dbReference type="ChEBI" id="CHEBI:29950"/>
        <dbReference type="ChEBI" id="CHEBI:30879"/>
        <dbReference type="ChEBI" id="CHEBI:35924"/>
        <dbReference type="ChEBI" id="CHEBI:50058"/>
        <dbReference type="EC" id="1.11.1.24"/>
    </reaction>
</comment>
<protein>
    <recommendedName>
        <fullName evidence="3">thioredoxin-dependent peroxiredoxin</fullName>
        <ecNumber evidence="3">1.11.1.24</ecNumber>
    </recommendedName>
    <alternativeName>
        <fullName evidence="9">Thioredoxin peroxidase</fullName>
    </alternativeName>
    <alternativeName>
        <fullName evidence="11">Thioredoxin-dependent peroxiredoxin Bcp</fullName>
    </alternativeName>
</protein>
<keyword evidence="4 14" id="KW-0575">Peroxidase</keyword>
<evidence type="ECO:0000256" key="5">
    <source>
        <dbReference type="ARBA" id="ARBA00022862"/>
    </source>
</evidence>
<organism evidence="14 15">
    <name type="scientific">Blastochloris viridis</name>
    <name type="common">Rhodopseudomonas viridis</name>
    <dbReference type="NCBI Taxonomy" id="1079"/>
    <lineage>
        <taxon>Bacteria</taxon>
        <taxon>Pseudomonadati</taxon>
        <taxon>Pseudomonadota</taxon>
        <taxon>Alphaproteobacteria</taxon>
        <taxon>Hyphomicrobiales</taxon>
        <taxon>Blastochloridaceae</taxon>
        <taxon>Blastochloris</taxon>
    </lineage>
</organism>
<keyword evidence="8" id="KW-0676">Redox-active center</keyword>
<sequence>MQQAPRTIPHLELLNQDGTPVQIAETLGKFVVIYFYPKAMTSGCTEQACAIRDNKDVLSKLNAITYGISPDAPATLVKFKQKEGLNFDLLSDNAQILANQFHSWVQKSMYGRTYMGLSRDIFIYSPQGDLVAAKRKISPKDHINFVVESISHYQS</sequence>
<dbReference type="Pfam" id="PF00578">
    <property type="entry name" value="AhpC-TSA"/>
    <property type="match status" value="1"/>
</dbReference>
<dbReference type="CDD" id="cd03017">
    <property type="entry name" value="PRX_BCP"/>
    <property type="match status" value="1"/>
</dbReference>
<evidence type="ECO:0000256" key="2">
    <source>
        <dbReference type="ARBA" id="ARBA00011245"/>
    </source>
</evidence>
<dbReference type="AlphaFoldDB" id="A0A6N4R0K9"/>
<dbReference type="InterPro" id="IPR000866">
    <property type="entry name" value="AhpC/TSA"/>
</dbReference>
<dbReference type="InterPro" id="IPR050924">
    <property type="entry name" value="Peroxiredoxin_BCP/PrxQ"/>
</dbReference>
<name>A0A6N4R0K9_BLAVI</name>
<evidence type="ECO:0000256" key="11">
    <source>
        <dbReference type="ARBA" id="ARBA00042639"/>
    </source>
</evidence>
<dbReference type="PANTHER" id="PTHR42801:SF4">
    <property type="entry name" value="AHPC_TSA FAMILY PROTEIN"/>
    <property type="match status" value="1"/>
</dbReference>
<accession>A0A6N4R0K9</accession>
<feature type="domain" description="Thioredoxin" evidence="13">
    <location>
        <begin position="2"/>
        <end position="151"/>
    </location>
</feature>
<evidence type="ECO:0000256" key="7">
    <source>
        <dbReference type="ARBA" id="ARBA00023157"/>
    </source>
</evidence>
<keyword evidence="5" id="KW-0049">Antioxidant</keyword>
<evidence type="ECO:0000256" key="12">
    <source>
        <dbReference type="ARBA" id="ARBA00049091"/>
    </source>
</evidence>
<evidence type="ECO:0000256" key="3">
    <source>
        <dbReference type="ARBA" id="ARBA00013017"/>
    </source>
</evidence>
<dbReference type="Gene3D" id="3.40.30.10">
    <property type="entry name" value="Glutaredoxin"/>
    <property type="match status" value="1"/>
</dbReference>
<evidence type="ECO:0000256" key="9">
    <source>
        <dbReference type="ARBA" id="ARBA00032824"/>
    </source>
</evidence>
<evidence type="ECO:0000256" key="4">
    <source>
        <dbReference type="ARBA" id="ARBA00022559"/>
    </source>
</evidence>
<dbReference type="NCBIfam" id="NF006960">
    <property type="entry name" value="PRK09437.1"/>
    <property type="match status" value="1"/>
</dbReference>
<evidence type="ECO:0000256" key="10">
    <source>
        <dbReference type="ARBA" id="ARBA00038489"/>
    </source>
</evidence>
<comment type="subunit">
    <text evidence="2">Monomer.</text>
</comment>
<evidence type="ECO:0000313" key="14">
    <source>
        <dbReference type="EMBL" id="TKW60915.1"/>
    </source>
</evidence>
<evidence type="ECO:0000256" key="1">
    <source>
        <dbReference type="ARBA" id="ARBA00003330"/>
    </source>
</evidence>
<dbReference type="EMBL" id="VAFM01000002">
    <property type="protein sequence ID" value="TKW60915.1"/>
    <property type="molecule type" value="Genomic_DNA"/>
</dbReference>
<dbReference type="GO" id="GO:0034599">
    <property type="term" value="P:cellular response to oxidative stress"/>
    <property type="evidence" value="ECO:0007669"/>
    <property type="project" value="TreeGrafter"/>
</dbReference>
<dbReference type="EC" id="1.11.1.24" evidence="3"/>
<dbReference type="GO" id="GO:0008379">
    <property type="term" value="F:thioredoxin peroxidase activity"/>
    <property type="evidence" value="ECO:0007669"/>
    <property type="project" value="TreeGrafter"/>
</dbReference>
<dbReference type="SUPFAM" id="SSF52833">
    <property type="entry name" value="Thioredoxin-like"/>
    <property type="match status" value="1"/>
</dbReference>
<keyword evidence="7" id="KW-1015">Disulfide bond</keyword>
<dbReference type="GO" id="GO:0005737">
    <property type="term" value="C:cytoplasm"/>
    <property type="evidence" value="ECO:0007669"/>
    <property type="project" value="TreeGrafter"/>
</dbReference>
<keyword evidence="6 14" id="KW-0560">Oxidoreductase</keyword>
<dbReference type="PANTHER" id="PTHR42801">
    <property type="entry name" value="THIOREDOXIN-DEPENDENT PEROXIDE REDUCTASE"/>
    <property type="match status" value="1"/>
</dbReference>
<comment type="similarity">
    <text evidence="10">Belongs to the peroxiredoxin family. BCP/PrxQ subfamily.</text>
</comment>
<evidence type="ECO:0000259" key="13">
    <source>
        <dbReference type="PROSITE" id="PS51352"/>
    </source>
</evidence>